<proteinExistence type="inferred from homology"/>
<evidence type="ECO:0000256" key="3">
    <source>
        <dbReference type="ARBA" id="ARBA00022692"/>
    </source>
</evidence>
<keyword evidence="7 10" id="KW-0472">Membrane</keyword>
<dbReference type="GO" id="GO:0071555">
    <property type="term" value="P:cell wall organization"/>
    <property type="evidence" value="ECO:0007669"/>
    <property type="project" value="UniProtKB-UniRule"/>
</dbReference>
<dbReference type="CDD" id="cd13123">
    <property type="entry name" value="MATE_MurJ_like"/>
    <property type="match status" value="1"/>
</dbReference>
<dbReference type="GO" id="GO:0008360">
    <property type="term" value="P:regulation of cell shape"/>
    <property type="evidence" value="ECO:0007669"/>
    <property type="project" value="UniProtKB-UniRule"/>
</dbReference>
<dbReference type="PANTHER" id="PTHR47019:SF1">
    <property type="entry name" value="LIPID II FLIPPASE MURJ"/>
    <property type="match status" value="1"/>
</dbReference>
<feature type="transmembrane region" description="Helical" evidence="10">
    <location>
        <begin position="130"/>
        <end position="150"/>
    </location>
</feature>
<dbReference type="InterPro" id="IPR004268">
    <property type="entry name" value="MurJ"/>
</dbReference>
<evidence type="ECO:0000256" key="7">
    <source>
        <dbReference type="ARBA" id="ARBA00023136"/>
    </source>
</evidence>
<feature type="transmembrane region" description="Helical" evidence="10">
    <location>
        <begin position="448"/>
        <end position="467"/>
    </location>
</feature>
<dbReference type="Pfam" id="PF03023">
    <property type="entry name" value="MurJ"/>
    <property type="match status" value="1"/>
</dbReference>
<dbReference type="AlphaFoldDB" id="A0A178MG85"/>
<keyword evidence="10" id="KW-0997">Cell inner membrane</keyword>
<feature type="transmembrane region" description="Helical" evidence="10">
    <location>
        <begin position="157"/>
        <end position="177"/>
    </location>
</feature>
<dbReference type="RefSeq" id="WP_068503364.1">
    <property type="nucleotide sequence ID" value="NZ_LWQU01000165.1"/>
</dbReference>
<feature type="transmembrane region" description="Helical" evidence="10">
    <location>
        <begin position="349"/>
        <end position="371"/>
    </location>
</feature>
<evidence type="ECO:0000256" key="1">
    <source>
        <dbReference type="ARBA" id="ARBA00004651"/>
    </source>
</evidence>
<keyword evidence="6 10" id="KW-1133">Transmembrane helix</keyword>
<dbReference type="STRING" id="1437059.A6A05_15500"/>
<feature type="transmembrane region" description="Helical" evidence="10">
    <location>
        <begin position="87"/>
        <end position="110"/>
    </location>
</feature>
<dbReference type="GO" id="GO:0005886">
    <property type="term" value="C:plasma membrane"/>
    <property type="evidence" value="ECO:0007669"/>
    <property type="project" value="UniProtKB-SubCell"/>
</dbReference>
<feature type="transmembrane region" description="Helical" evidence="10">
    <location>
        <begin position="274"/>
        <end position="292"/>
    </location>
</feature>
<evidence type="ECO:0000256" key="9">
    <source>
        <dbReference type="ARBA" id="ARBA00061532"/>
    </source>
</evidence>
<feature type="transmembrane region" description="Helical" evidence="10">
    <location>
        <begin position="229"/>
        <end position="254"/>
    </location>
</feature>
<comment type="subcellular location">
    <subcellularLocation>
        <location evidence="10">Cell inner membrane</location>
        <topology evidence="10">Multi-pass membrane protein</topology>
    </subcellularLocation>
    <subcellularLocation>
        <location evidence="1">Cell membrane</location>
        <topology evidence="1">Multi-pass membrane protein</topology>
    </subcellularLocation>
</comment>
<evidence type="ECO:0000313" key="13">
    <source>
        <dbReference type="Proteomes" id="UP000078543"/>
    </source>
</evidence>
<dbReference type="EMBL" id="LWQU01000165">
    <property type="protein sequence ID" value="OAN47616.1"/>
    <property type="molecule type" value="Genomic_DNA"/>
</dbReference>
<comment type="similarity">
    <text evidence="9 10 11">Belongs to the MurJ/MviN family.</text>
</comment>
<feature type="transmembrane region" description="Helical" evidence="10">
    <location>
        <begin position="383"/>
        <end position="402"/>
    </location>
</feature>
<evidence type="ECO:0000313" key="12">
    <source>
        <dbReference type="EMBL" id="OAN47616.1"/>
    </source>
</evidence>
<comment type="function">
    <text evidence="8 10 11">Involved in peptidoglycan biosynthesis. Transports lipid-linked peptidoglycan precursors from the inner to the outer leaflet of the cytoplasmic membrane.</text>
</comment>
<dbReference type="OrthoDB" id="9816572at2"/>
<dbReference type="UniPathway" id="UPA00219"/>
<sequence>MSLFRSIATVSGFTMASRVTGLAREMMIAHYMGASWIADAFFVAFRFPNLFRSLFAEGAFNAAFVPLFTRKLAAEGPAAAQAFAQKALAVMALVLAIFVGIMELAMPWAIYGLAPGFDAVPGKIELAADLARICFPYLLFISLTALQAGVLNSLGRFAAAAGTPVLLNVVGMTGLWALTPVTATPGHALAWGTFAAGIAQFLWLAVAVRKAGMGLGPVLPRLTPEVRTLARRIVPGAVGAGVYQVNLLVNTIIASGVANGAVSYLNYADRINQLPLGVIGVAIGTALLPLLSRQIKEGRLQDALDSQNRALELGLVMTVPAAAALIAMGAPVVQVLFQRGAFGPAETTATAAALSAFAIGLPAFVLVKALVPAFFAREDTRTPVKVAGATMVVNIALNLALVGPLAHVGMALATALAAWFNALVLAVLLARQGLFTIDARLKRRAPRIVLAALIMAAPLAAAHHYLWPLADGALAAGGLLAVMVVAGITLFAASAQLLGAVRWAEVKGQMRRRP</sequence>
<organism evidence="12 13">
    <name type="scientific">Magnetospirillum moscoviense</name>
    <dbReference type="NCBI Taxonomy" id="1437059"/>
    <lineage>
        <taxon>Bacteria</taxon>
        <taxon>Pseudomonadati</taxon>
        <taxon>Pseudomonadota</taxon>
        <taxon>Alphaproteobacteria</taxon>
        <taxon>Rhodospirillales</taxon>
        <taxon>Rhodospirillaceae</taxon>
        <taxon>Magnetospirillum</taxon>
    </lineage>
</organism>
<feature type="transmembrane region" description="Helical" evidence="10">
    <location>
        <begin position="313"/>
        <end position="337"/>
    </location>
</feature>
<evidence type="ECO:0000256" key="2">
    <source>
        <dbReference type="ARBA" id="ARBA00022475"/>
    </source>
</evidence>
<gene>
    <name evidence="10" type="primary">murJ</name>
    <name evidence="12" type="ORF">A6A05_15500</name>
</gene>
<keyword evidence="5 10" id="KW-0573">Peptidoglycan synthesis</keyword>
<feature type="transmembrane region" description="Helical" evidence="10">
    <location>
        <begin position="479"/>
        <end position="504"/>
    </location>
</feature>
<evidence type="ECO:0000256" key="5">
    <source>
        <dbReference type="ARBA" id="ARBA00022984"/>
    </source>
</evidence>
<keyword evidence="3 10" id="KW-0812">Transmembrane</keyword>
<dbReference type="Proteomes" id="UP000078543">
    <property type="component" value="Unassembled WGS sequence"/>
</dbReference>
<keyword evidence="2 10" id="KW-1003">Cell membrane</keyword>
<feature type="transmembrane region" description="Helical" evidence="10">
    <location>
        <begin position="189"/>
        <end position="208"/>
    </location>
</feature>
<feature type="transmembrane region" description="Helical" evidence="10">
    <location>
        <begin position="408"/>
        <end position="428"/>
    </location>
</feature>
<dbReference type="HAMAP" id="MF_02078">
    <property type="entry name" value="MurJ_MviN"/>
    <property type="match status" value="1"/>
</dbReference>
<reference evidence="12 13" key="1">
    <citation type="submission" date="2016-04" db="EMBL/GenBank/DDBJ databases">
        <title>Draft genome sequence of freshwater magnetotactic bacteria Magnetospirillum marisnigri SP-1 and Magnetospirillum moscoviense BB-1.</title>
        <authorList>
            <person name="Koziaeva V."/>
            <person name="Dziuba M.V."/>
            <person name="Ivanov T.M."/>
            <person name="Kuznetsov B."/>
            <person name="Grouzdev D.S."/>
        </authorList>
    </citation>
    <scope>NUCLEOTIDE SEQUENCE [LARGE SCALE GENOMIC DNA]</scope>
    <source>
        <strain evidence="12 13">BB-1</strain>
    </source>
</reference>
<evidence type="ECO:0000256" key="11">
    <source>
        <dbReference type="PIRNR" id="PIRNR002869"/>
    </source>
</evidence>
<keyword evidence="4 10" id="KW-0133">Cell shape</keyword>
<evidence type="ECO:0000256" key="6">
    <source>
        <dbReference type="ARBA" id="ARBA00022989"/>
    </source>
</evidence>
<dbReference type="GO" id="GO:0009252">
    <property type="term" value="P:peptidoglycan biosynthetic process"/>
    <property type="evidence" value="ECO:0007669"/>
    <property type="project" value="UniProtKB-UniRule"/>
</dbReference>
<keyword evidence="10 11" id="KW-0813">Transport</keyword>
<dbReference type="InterPro" id="IPR051050">
    <property type="entry name" value="Lipid_II_flippase_MurJ/MviN"/>
</dbReference>
<comment type="caution">
    <text evidence="12">The sequence shown here is derived from an EMBL/GenBank/DDBJ whole genome shotgun (WGS) entry which is preliminary data.</text>
</comment>
<evidence type="ECO:0000256" key="4">
    <source>
        <dbReference type="ARBA" id="ARBA00022960"/>
    </source>
</evidence>
<protein>
    <recommendedName>
        <fullName evidence="10">Probable lipid II flippase MurJ</fullName>
    </recommendedName>
</protein>
<keyword evidence="13" id="KW-1185">Reference proteome</keyword>
<dbReference type="NCBIfam" id="TIGR01695">
    <property type="entry name" value="murJ_mviN"/>
    <property type="match status" value="1"/>
</dbReference>
<evidence type="ECO:0000256" key="10">
    <source>
        <dbReference type="HAMAP-Rule" id="MF_02078"/>
    </source>
</evidence>
<dbReference type="PANTHER" id="PTHR47019">
    <property type="entry name" value="LIPID II FLIPPASE MURJ"/>
    <property type="match status" value="1"/>
</dbReference>
<accession>A0A178MG85</accession>
<comment type="pathway">
    <text evidence="10">Cell wall biogenesis; peptidoglycan biosynthesis.</text>
</comment>
<dbReference type="PIRSF" id="PIRSF002869">
    <property type="entry name" value="MviN"/>
    <property type="match status" value="1"/>
</dbReference>
<keyword evidence="10 11" id="KW-0961">Cell wall biogenesis/degradation</keyword>
<dbReference type="GO" id="GO:0015648">
    <property type="term" value="F:lipid-linked peptidoglycan transporter activity"/>
    <property type="evidence" value="ECO:0007669"/>
    <property type="project" value="UniProtKB-UniRule"/>
</dbReference>
<dbReference type="GO" id="GO:0034204">
    <property type="term" value="P:lipid translocation"/>
    <property type="evidence" value="ECO:0007669"/>
    <property type="project" value="TreeGrafter"/>
</dbReference>
<dbReference type="PRINTS" id="PR01806">
    <property type="entry name" value="VIRFACTRMVIN"/>
</dbReference>
<name>A0A178MG85_9PROT</name>
<evidence type="ECO:0000256" key="8">
    <source>
        <dbReference type="ARBA" id="ARBA00060041"/>
    </source>
</evidence>